<evidence type="ECO:0008006" key="3">
    <source>
        <dbReference type="Google" id="ProtNLM"/>
    </source>
</evidence>
<dbReference type="EMBL" id="UINC01047934">
    <property type="protein sequence ID" value="SVB57833.1"/>
    <property type="molecule type" value="Genomic_DNA"/>
</dbReference>
<gene>
    <name evidence="2" type="ORF">METZ01_LOCUS210687</name>
</gene>
<evidence type="ECO:0000313" key="2">
    <source>
        <dbReference type="EMBL" id="SVB57833.1"/>
    </source>
</evidence>
<proteinExistence type="predicted"/>
<name>A0A382F6J7_9ZZZZ</name>
<dbReference type="PANTHER" id="PTHR35610">
    <property type="entry name" value="3-ISOPROPYLMALATE DEHYDRATASE-RELATED"/>
    <property type="match status" value="1"/>
</dbReference>
<dbReference type="SUPFAM" id="SSF159659">
    <property type="entry name" value="Cgl1923-like"/>
    <property type="match status" value="1"/>
</dbReference>
<accession>A0A382F6J7</accession>
<sequence length="302" mass="32620">MSPGSAPHLRWTDEGPLAEIEGPILVTAFEGWNDAGEAASTAARYVRDHFQSDEVGTIEAEEFFDFTVSRPMVHLENHHRHIVWPATTVYAARLPSATHDLVSLVGHEPQLRWRTFTDHVLAAAEKVQARMVVTLGALLTDVPHSRPVKVFGATDDPALGVRLDLSPSSYEGPTGIVGVLSSALREAGVPGASFWASVPAYVSGSPSPKAALALVEKLCQVLDVHVPCTDLEIAAAAYERQVTELVAEDESTAEYVEQLEVDFDNGDNGDGFDEGSRSDEEVPEDPGLLVTEVEDFLRNQPG</sequence>
<dbReference type="AlphaFoldDB" id="A0A382F6J7"/>
<dbReference type="Pfam" id="PF09754">
    <property type="entry name" value="PAC2"/>
    <property type="match status" value="1"/>
</dbReference>
<organism evidence="2">
    <name type="scientific">marine metagenome</name>
    <dbReference type="NCBI Taxonomy" id="408172"/>
    <lineage>
        <taxon>unclassified sequences</taxon>
        <taxon>metagenomes</taxon>
        <taxon>ecological metagenomes</taxon>
    </lineage>
</organism>
<reference evidence="2" key="1">
    <citation type="submission" date="2018-05" db="EMBL/GenBank/DDBJ databases">
        <authorList>
            <person name="Lanie J.A."/>
            <person name="Ng W.-L."/>
            <person name="Kazmierczak K.M."/>
            <person name="Andrzejewski T.M."/>
            <person name="Davidsen T.M."/>
            <person name="Wayne K.J."/>
            <person name="Tettelin H."/>
            <person name="Glass J.I."/>
            <person name="Rusch D."/>
            <person name="Podicherti R."/>
            <person name="Tsui H.-C.T."/>
            <person name="Winkler M.E."/>
        </authorList>
    </citation>
    <scope>NUCLEOTIDE SEQUENCE</scope>
</reference>
<dbReference type="InterPro" id="IPR038389">
    <property type="entry name" value="PSMG2_sf"/>
</dbReference>
<dbReference type="PIRSF" id="PIRSF028754">
    <property type="entry name" value="UCP028754"/>
    <property type="match status" value="1"/>
</dbReference>
<dbReference type="InterPro" id="IPR008492">
    <property type="entry name" value="Rv2714-like"/>
</dbReference>
<dbReference type="InterPro" id="IPR019151">
    <property type="entry name" value="Proteasome_assmbl_chaperone_2"/>
</dbReference>
<feature type="region of interest" description="Disordered" evidence="1">
    <location>
        <begin position="262"/>
        <end position="302"/>
    </location>
</feature>
<dbReference type="Gene3D" id="3.40.50.10900">
    <property type="entry name" value="PAC-like subunit"/>
    <property type="match status" value="1"/>
</dbReference>
<evidence type="ECO:0000256" key="1">
    <source>
        <dbReference type="SAM" id="MobiDB-lite"/>
    </source>
</evidence>
<feature type="compositionally biased region" description="Acidic residues" evidence="1">
    <location>
        <begin position="262"/>
        <end position="273"/>
    </location>
</feature>
<protein>
    <recommendedName>
        <fullName evidence="3">PAC2 family protein</fullName>
    </recommendedName>
</protein>